<dbReference type="SMART" id="SM00671">
    <property type="entry name" value="SEL1"/>
    <property type="match status" value="3"/>
</dbReference>
<dbReference type="PANTHER" id="PTHR11102">
    <property type="entry name" value="SEL-1-LIKE PROTEIN"/>
    <property type="match status" value="1"/>
</dbReference>
<reference evidence="2 3" key="1">
    <citation type="submission" date="2019-06" db="EMBL/GenBank/DDBJ databases">
        <title>Whole genome shotgun sequence of Cellulomonas uda NBRC 3747.</title>
        <authorList>
            <person name="Hosoyama A."/>
            <person name="Uohara A."/>
            <person name="Ohji S."/>
            <person name="Ichikawa N."/>
        </authorList>
    </citation>
    <scope>NUCLEOTIDE SEQUENCE [LARGE SCALE GENOMIC DNA]</scope>
    <source>
        <strain evidence="2 3">NBRC 3747</strain>
    </source>
</reference>
<evidence type="ECO:0000313" key="3">
    <source>
        <dbReference type="Proteomes" id="UP000315842"/>
    </source>
</evidence>
<feature type="region of interest" description="Disordered" evidence="1">
    <location>
        <begin position="1"/>
        <end position="23"/>
    </location>
</feature>
<keyword evidence="3" id="KW-1185">Reference proteome</keyword>
<accession>A0A4Y3K551</accession>
<dbReference type="Pfam" id="PF08238">
    <property type="entry name" value="Sel1"/>
    <property type="match status" value="3"/>
</dbReference>
<dbReference type="InterPro" id="IPR050767">
    <property type="entry name" value="Sel1_AlgK"/>
</dbReference>
<dbReference type="InterPro" id="IPR006597">
    <property type="entry name" value="Sel1-like"/>
</dbReference>
<feature type="compositionally biased region" description="Basic and acidic residues" evidence="1">
    <location>
        <begin position="1"/>
        <end position="20"/>
    </location>
</feature>
<evidence type="ECO:0000256" key="1">
    <source>
        <dbReference type="SAM" id="MobiDB-lite"/>
    </source>
</evidence>
<proteinExistence type="predicted"/>
<dbReference type="EMBL" id="BJLP01000001">
    <property type="protein sequence ID" value="GEA79619.1"/>
    <property type="molecule type" value="Genomic_DNA"/>
</dbReference>
<protein>
    <recommendedName>
        <fullName evidence="4">Sel1 repeat family protein</fullName>
    </recommendedName>
</protein>
<comment type="caution">
    <text evidence="2">The sequence shown here is derived from an EMBL/GenBank/DDBJ whole genome shotgun (WGS) entry which is preliminary data.</text>
</comment>
<dbReference type="Gene3D" id="1.25.40.10">
    <property type="entry name" value="Tetratricopeptide repeat domain"/>
    <property type="match status" value="1"/>
</dbReference>
<dbReference type="SUPFAM" id="SSF81901">
    <property type="entry name" value="HCP-like"/>
    <property type="match status" value="1"/>
</dbReference>
<dbReference type="PANTHER" id="PTHR11102:SF160">
    <property type="entry name" value="ERAD-ASSOCIATED E3 UBIQUITIN-PROTEIN LIGASE COMPONENT HRD3"/>
    <property type="match status" value="1"/>
</dbReference>
<dbReference type="Proteomes" id="UP000315842">
    <property type="component" value="Unassembled WGS sequence"/>
</dbReference>
<dbReference type="AlphaFoldDB" id="A0A4Y3K551"/>
<sequence length="319" mass="33422">MARAAVGEHRTIPPPGDRRPGAAPRTLMDICPICPSVGRVDPLLTPPQDAPHPPTLDELLRRADTAARAGDWTAAARAWLEAGGRHGADVSAGLEHAASHLDDRADAGDAAAAGVLALMVAEFIGDLPAAADYARVAAEGGDPLGQRIRGFLLCEGHGVERDEDAGTRWTRRAADQGDPIALLNLAGSVPQREGDMLLALAAGLGVERAGARLGDRLSERDQDEAALRWYVWAAERGHAGSMRAAADWYREGFGGRPDPTSAVRWYLTLLAHGDGDGVHEAIDVVREHGLSDGDVRAAATLAGRPSAADSLLSAVRRAG</sequence>
<evidence type="ECO:0008006" key="4">
    <source>
        <dbReference type="Google" id="ProtNLM"/>
    </source>
</evidence>
<name>A0A4Y3K551_CELUD</name>
<evidence type="ECO:0000313" key="2">
    <source>
        <dbReference type="EMBL" id="GEA79619.1"/>
    </source>
</evidence>
<gene>
    <name evidence="2" type="ORF">CUD01_00630</name>
</gene>
<dbReference type="InterPro" id="IPR011990">
    <property type="entry name" value="TPR-like_helical_dom_sf"/>
</dbReference>
<organism evidence="2 3">
    <name type="scientific">Cellulomonas uda</name>
    <dbReference type="NCBI Taxonomy" id="1714"/>
    <lineage>
        <taxon>Bacteria</taxon>
        <taxon>Bacillati</taxon>
        <taxon>Actinomycetota</taxon>
        <taxon>Actinomycetes</taxon>
        <taxon>Micrococcales</taxon>
        <taxon>Cellulomonadaceae</taxon>
        <taxon>Cellulomonas</taxon>
    </lineage>
</organism>